<sequence>MLSSVKVLVGKDNKRKHRGTRVKRTTVTAVECISADGSNWTTFPTPGWHYACNESGYTDLSISLQWLKRVFDPETKERANGRPRVLILDGFGTHETLEILEYCFANNIILCRLPLHTPLKTAYRE</sequence>
<dbReference type="Proteomes" id="UP000799428">
    <property type="component" value="Unassembled WGS sequence"/>
</dbReference>
<dbReference type="AlphaFoldDB" id="A0A6G1K5C9"/>
<reference evidence="2" key="1">
    <citation type="journal article" date="2020" name="Stud. Mycol.">
        <title>101 Dothideomycetes genomes: a test case for predicting lifestyles and emergence of pathogens.</title>
        <authorList>
            <person name="Haridas S."/>
            <person name="Albert R."/>
            <person name="Binder M."/>
            <person name="Bloem J."/>
            <person name="Labutti K."/>
            <person name="Salamov A."/>
            <person name="Andreopoulos B."/>
            <person name="Baker S."/>
            <person name="Barry K."/>
            <person name="Bills G."/>
            <person name="Bluhm B."/>
            <person name="Cannon C."/>
            <person name="Castanera R."/>
            <person name="Culley D."/>
            <person name="Daum C."/>
            <person name="Ezra D."/>
            <person name="Gonzalez J."/>
            <person name="Henrissat B."/>
            <person name="Kuo A."/>
            <person name="Liang C."/>
            <person name="Lipzen A."/>
            <person name="Lutzoni F."/>
            <person name="Magnuson J."/>
            <person name="Mondo S."/>
            <person name="Nolan M."/>
            <person name="Ohm R."/>
            <person name="Pangilinan J."/>
            <person name="Park H.-J."/>
            <person name="Ramirez L."/>
            <person name="Alfaro M."/>
            <person name="Sun H."/>
            <person name="Tritt A."/>
            <person name="Yoshinaga Y."/>
            <person name="Zwiers L.-H."/>
            <person name="Turgeon B."/>
            <person name="Goodwin S."/>
            <person name="Spatafora J."/>
            <person name="Crous P."/>
            <person name="Grigoriev I."/>
        </authorList>
    </citation>
    <scope>NUCLEOTIDE SEQUENCE</scope>
    <source>
        <strain evidence="2">CBS 279.74</strain>
    </source>
</reference>
<dbReference type="Pfam" id="PF03184">
    <property type="entry name" value="DDE_1"/>
    <property type="match status" value="1"/>
</dbReference>
<dbReference type="GO" id="GO:0003676">
    <property type="term" value="F:nucleic acid binding"/>
    <property type="evidence" value="ECO:0007669"/>
    <property type="project" value="InterPro"/>
</dbReference>
<proteinExistence type="predicted"/>
<protein>
    <submittedName>
        <fullName evidence="2">DDE-domain-containing protein</fullName>
    </submittedName>
</protein>
<dbReference type="EMBL" id="MU005772">
    <property type="protein sequence ID" value="KAF2708089.1"/>
    <property type="molecule type" value="Genomic_DNA"/>
</dbReference>
<dbReference type="InterPro" id="IPR004875">
    <property type="entry name" value="DDE_SF_endonuclease_dom"/>
</dbReference>
<evidence type="ECO:0000313" key="2">
    <source>
        <dbReference type="EMBL" id="KAF2708089.1"/>
    </source>
</evidence>
<dbReference type="OrthoDB" id="3776963at2759"/>
<gene>
    <name evidence="2" type="ORF">K504DRAFT_477565</name>
</gene>
<evidence type="ECO:0000259" key="1">
    <source>
        <dbReference type="Pfam" id="PF03184"/>
    </source>
</evidence>
<evidence type="ECO:0000313" key="3">
    <source>
        <dbReference type="Proteomes" id="UP000799428"/>
    </source>
</evidence>
<keyword evidence="3" id="KW-1185">Reference proteome</keyword>
<name>A0A6G1K5C9_9PLEO</name>
<organism evidence="2 3">
    <name type="scientific">Pleomassaria siparia CBS 279.74</name>
    <dbReference type="NCBI Taxonomy" id="1314801"/>
    <lineage>
        <taxon>Eukaryota</taxon>
        <taxon>Fungi</taxon>
        <taxon>Dikarya</taxon>
        <taxon>Ascomycota</taxon>
        <taxon>Pezizomycotina</taxon>
        <taxon>Dothideomycetes</taxon>
        <taxon>Pleosporomycetidae</taxon>
        <taxon>Pleosporales</taxon>
        <taxon>Pleomassariaceae</taxon>
        <taxon>Pleomassaria</taxon>
    </lineage>
</organism>
<accession>A0A6G1K5C9</accession>
<feature type="domain" description="DDE-1" evidence="1">
    <location>
        <begin position="45"/>
        <end position="118"/>
    </location>
</feature>